<accession>A0A8S5QTU6</accession>
<dbReference type="EMBL" id="BK015727">
    <property type="protein sequence ID" value="DAE22133.1"/>
    <property type="molecule type" value="Genomic_DNA"/>
</dbReference>
<protein>
    <submittedName>
        <fullName evidence="1">Uncharacterized protein</fullName>
    </submittedName>
</protein>
<reference evidence="1" key="1">
    <citation type="journal article" date="2021" name="Proc. Natl. Acad. Sci. U.S.A.">
        <title>A Catalog of Tens of Thousands of Viruses from Human Metagenomes Reveals Hidden Associations with Chronic Diseases.</title>
        <authorList>
            <person name="Tisza M.J."/>
            <person name="Buck C.B."/>
        </authorList>
    </citation>
    <scope>NUCLEOTIDE SEQUENCE</scope>
    <source>
        <strain evidence="1">CtX172</strain>
    </source>
</reference>
<sequence length="35" mass="4044">MTPVEYRIFIVQTAVQTLTKQSKVVLPFRQSCSMI</sequence>
<proteinExistence type="predicted"/>
<name>A0A8S5QTU6_9CAUD</name>
<organism evidence="1">
    <name type="scientific">Myoviridae sp. ctX172</name>
    <dbReference type="NCBI Taxonomy" id="2826663"/>
    <lineage>
        <taxon>Viruses</taxon>
        <taxon>Duplodnaviria</taxon>
        <taxon>Heunggongvirae</taxon>
        <taxon>Uroviricota</taxon>
        <taxon>Caudoviricetes</taxon>
    </lineage>
</organism>
<evidence type="ECO:0000313" key="1">
    <source>
        <dbReference type="EMBL" id="DAE22133.1"/>
    </source>
</evidence>